<proteinExistence type="predicted"/>
<reference evidence="1 2" key="1">
    <citation type="journal article" date="2006" name="Science">
        <title>The genome of black cottonwood, Populus trichocarpa (Torr. &amp; Gray).</title>
        <authorList>
            <person name="Tuskan G.A."/>
            <person name="Difazio S."/>
            <person name="Jansson S."/>
            <person name="Bohlmann J."/>
            <person name="Grigoriev I."/>
            <person name="Hellsten U."/>
            <person name="Putnam N."/>
            <person name="Ralph S."/>
            <person name="Rombauts S."/>
            <person name="Salamov A."/>
            <person name="Schein J."/>
            <person name="Sterck L."/>
            <person name="Aerts A."/>
            <person name="Bhalerao R.R."/>
            <person name="Bhalerao R.P."/>
            <person name="Blaudez D."/>
            <person name="Boerjan W."/>
            <person name="Brun A."/>
            <person name="Brunner A."/>
            <person name="Busov V."/>
            <person name="Campbell M."/>
            <person name="Carlson J."/>
            <person name="Chalot M."/>
            <person name="Chapman J."/>
            <person name="Chen G.L."/>
            <person name="Cooper D."/>
            <person name="Coutinho P.M."/>
            <person name="Couturier J."/>
            <person name="Covert S."/>
            <person name="Cronk Q."/>
            <person name="Cunningham R."/>
            <person name="Davis J."/>
            <person name="Degroeve S."/>
            <person name="Dejardin A."/>
            <person name="Depamphilis C."/>
            <person name="Detter J."/>
            <person name="Dirks B."/>
            <person name="Dubchak I."/>
            <person name="Duplessis S."/>
            <person name="Ehlting J."/>
            <person name="Ellis B."/>
            <person name="Gendler K."/>
            <person name="Goodstein D."/>
            <person name="Gribskov M."/>
            <person name="Grimwood J."/>
            <person name="Groover A."/>
            <person name="Gunter L."/>
            <person name="Hamberger B."/>
            <person name="Heinze B."/>
            <person name="Helariutta Y."/>
            <person name="Henrissat B."/>
            <person name="Holligan D."/>
            <person name="Holt R."/>
            <person name="Huang W."/>
            <person name="Islam-Faridi N."/>
            <person name="Jones S."/>
            <person name="Jones-Rhoades M."/>
            <person name="Jorgensen R."/>
            <person name="Joshi C."/>
            <person name="Kangasjarvi J."/>
            <person name="Karlsson J."/>
            <person name="Kelleher C."/>
            <person name="Kirkpatrick R."/>
            <person name="Kirst M."/>
            <person name="Kohler A."/>
            <person name="Kalluri U."/>
            <person name="Larimer F."/>
            <person name="Leebens-Mack J."/>
            <person name="Leple J.C."/>
            <person name="Locascio P."/>
            <person name="Lou Y."/>
            <person name="Lucas S."/>
            <person name="Martin F."/>
            <person name="Montanini B."/>
            <person name="Napoli C."/>
            <person name="Nelson D.R."/>
            <person name="Nelson C."/>
            <person name="Nieminen K."/>
            <person name="Nilsson O."/>
            <person name="Pereda V."/>
            <person name="Peter G."/>
            <person name="Philippe R."/>
            <person name="Pilate G."/>
            <person name="Poliakov A."/>
            <person name="Razumovskaya J."/>
            <person name="Richardson P."/>
            <person name="Rinaldi C."/>
            <person name="Ritland K."/>
            <person name="Rouze P."/>
            <person name="Ryaboy D."/>
            <person name="Schmutz J."/>
            <person name="Schrader J."/>
            <person name="Segerman B."/>
            <person name="Shin H."/>
            <person name="Siddiqui A."/>
            <person name="Sterky F."/>
            <person name="Terry A."/>
            <person name="Tsai C.J."/>
            <person name="Uberbacher E."/>
            <person name="Unneberg P."/>
            <person name="Vahala J."/>
            <person name="Wall K."/>
            <person name="Wessler S."/>
            <person name="Yang G."/>
            <person name="Yin T."/>
            <person name="Douglas C."/>
            <person name="Marra M."/>
            <person name="Sandberg G."/>
            <person name="Van de Peer Y."/>
            <person name="Rokhsar D."/>
        </authorList>
    </citation>
    <scope>NUCLEOTIDE SEQUENCE [LARGE SCALE GENOMIC DNA]</scope>
    <source>
        <strain evidence="2">cv. Nisqually</strain>
    </source>
</reference>
<accession>A0A2K2CEL3</accession>
<dbReference type="InParanoid" id="A0A2K2CEL3"/>
<dbReference type="AlphaFoldDB" id="A0A2K2CEL3"/>
<evidence type="ECO:0000313" key="2">
    <source>
        <dbReference type="Proteomes" id="UP000006729"/>
    </source>
</evidence>
<evidence type="ECO:0000313" key="1">
    <source>
        <dbReference type="EMBL" id="PNT60464.1"/>
    </source>
</evidence>
<protein>
    <submittedName>
        <fullName evidence="1">Uncharacterized protein</fullName>
    </submittedName>
</protein>
<organism evidence="1 2">
    <name type="scientific">Populus trichocarpa</name>
    <name type="common">Western balsam poplar</name>
    <name type="synonym">Populus balsamifera subsp. trichocarpa</name>
    <dbReference type="NCBI Taxonomy" id="3694"/>
    <lineage>
        <taxon>Eukaryota</taxon>
        <taxon>Viridiplantae</taxon>
        <taxon>Streptophyta</taxon>
        <taxon>Embryophyta</taxon>
        <taxon>Tracheophyta</taxon>
        <taxon>Spermatophyta</taxon>
        <taxon>Magnoliopsida</taxon>
        <taxon>eudicotyledons</taxon>
        <taxon>Gunneridae</taxon>
        <taxon>Pentapetalae</taxon>
        <taxon>rosids</taxon>
        <taxon>fabids</taxon>
        <taxon>Malpighiales</taxon>
        <taxon>Salicaceae</taxon>
        <taxon>Saliceae</taxon>
        <taxon>Populus</taxon>
    </lineage>
</organism>
<name>A0A2K2CEL3_POPTR</name>
<dbReference type="Proteomes" id="UP000006729">
    <property type="component" value="Chromosome 1"/>
</dbReference>
<dbReference type="STRING" id="3694.A0A2K2CEL3"/>
<dbReference type="EMBL" id="CM009290">
    <property type="protein sequence ID" value="PNT60464.1"/>
    <property type="molecule type" value="Genomic_DNA"/>
</dbReference>
<gene>
    <name evidence="1" type="ORF">POPTR_001G473000</name>
</gene>
<keyword evidence="2" id="KW-1185">Reference proteome</keyword>
<sequence length="58" mass="6897">MNELVDKFNTAYDRHSRRGGRTATRSLVAVFNHLRIEWCRFVLMCLARRNLGIIFSRK</sequence>